<feature type="region of interest" description="Disordered" evidence="1">
    <location>
        <begin position="609"/>
        <end position="640"/>
    </location>
</feature>
<evidence type="ECO:0000256" key="1">
    <source>
        <dbReference type="SAM" id="MobiDB-lite"/>
    </source>
</evidence>
<dbReference type="EMBL" id="JARBHB010000013">
    <property type="protein sequence ID" value="KAJ8870290.1"/>
    <property type="molecule type" value="Genomic_DNA"/>
</dbReference>
<feature type="region of interest" description="Disordered" evidence="1">
    <location>
        <begin position="243"/>
        <end position="262"/>
    </location>
</feature>
<organism evidence="2 3">
    <name type="scientific">Dryococelus australis</name>
    <dbReference type="NCBI Taxonomy" id="614101"/>
    <lineage>
        <taxon>Eukaryota</taxon>
        <taxon>Metazoa</taxon>
        <taxon>Ecdysozoa</taxon>
        <taxon>Arthropoda</taxon>
        <taxon>Hexapoda</taxon>
        <taxon>Insecta</taxon>
        <taxon>Pterygota</taxon>
        <taxon>Neoptera</taxon>
        <taxon>Polyneoptera</taxon>
        <taxon>Phasmatodea</taxon>
        <taxon>Verophasmatodea</taxon>
        <taxon>Anareolatae</taxon>
        <taxon>Phasmatidae</taxon>
        <taxon>Eurycanthinae</taxon>
        <taxon>Dryococelus</taxon>
    </lineage>
</organism>
<feature type="compositionally biased region" description="Low complexity" evidence="1">
    <location>
        <begin position="613"/>
        <end position="628"/>
    </location>
</feature>
<comment type="caution">
    <text evidence="2">The sequence shown here is derived from an EMBL/GenBank/DDBJ whole genome shotgun (WGS) entry which is preliminary data.</text>
</comment>
<proteinExistence type="predicted"/>
<name>A0ABQ9GD13_9NEOP</name>
<keyword evidence="3" id="KW-1185">Reference proteome</keyword>
<gene>
    <name evidence="2" type="ORF">PR048_029311</name>
</gene>
<feature type="region of interest" description="Disordered" evidence="1">
    <location>
        <begin position="1216"/>
        <end position="1239"/>
    </location>
</feature>
<evidence type="ECO:0000313" key="2">
    <source>
        <dbReference type="EMBL" id="KAJ8870290.1"/>
    </source>
</evidence>
<feature type="compositionally biased region" description="Basic and acidic residues" evidence="1">
    <location>
        <begin position="908"/>
        <end position="922"/>
    </location>
</feature>
<feature type="region of interest" description="Disordered" evidence="1">
    <location>
        <begin position="941"/>
        <end position="960"/>
    </location>
</feature>
<accession>A0ABQ9GD13</accession>
<dbReference type="Proteomes" id="UP001159363">
    <property type="component" value="Chromosome 12"/>
</dbReference>
<evidence type="ECO:0000313" key="3">
    <source>
        <dbReference type="Proteomes" id="UP001159363"/>
    </source>
</evidence>
<feature type="region of interest" description="Disordered" evidence="1">
    <location>
        <begin position="901"/>
        <end position="922"/>
    </location>
</feature>
<protein>
    <submittedName>
        <fullName evidence="2">Uncharacterized protein</fullName>
    </submittedName>
</protein>
<reference evidence="2 3" key="1">
    <citation type="submission" date="2023-02" db="EMBL/GenBank/DDBJ databases">
        <title>LHISI_Scaffold_Assembly.</title>
        <authorList>
            <person name="Stuart O.P."/>
            <person name="Cleave R."/>
            <person name="Magrath M.J.L."/>
            <person name="Mikheyev A.S."/>
        </authorList>
    </citation>
    <scope>NUCLEOTIDE SEQUENCE [LARGE SCALE GENOMIC DNA]</scope>
    <source>
        <strain evidence="2">Daus_M_001</strain>
        <tissue evidence="2">Leg muscle</tissue>
    </source>
</reference>
<sequence>MFFARKCHRAASLGGRRHVVMATITGEEGGSGRRGFAGKTGLQQPVASVRHPLVRHTFVRLPAERFTTKLRTPALAWGDFGKPWKTEIRIAGQGIEPGSSPMRVQMVPLSPAVIGERRPRASLAGDAIEVRANVWPLYCRVVCGRRARHLPKHGLSQAGKSSCATVIDAPAWRSRSTKVCASSVLLQLPLARHPPQPAPPCNGRAVVGPVTTGGTVPPALSLSLSFYLPNYLILSVTSGSKRAKKPQRDYNLNSEEQEKSVNRDVKTLATENAAKRRSTGNVYGRIYNDPSRPSVNHVTNSQSEVAINILSVRPLQQWMYEGRLKFSSKSIGRETDERMTDGRDKLFALLRKKSFLGQSTTDLKFRARILRIQYSVSSHLSNIPASQTDQPLVARGRRIPITHLRSTCSENFNQLRPWSRSDSPTKDPSLPGLVPLKTVSRMCRHIFAVRIRAEGTDAPYNVPFSRGHEALNLLEPQIVFRLSPLKCMQSGAVTLDLSAMCFVFVRSALSLTTLPRFGLPIGGEEESRPLTAKRPGLMRPLARPKPQPGTSAHPCLLYHRDSGTLTLRNQACGLAGVLPIHLVPLQSTTGAGCRSPPGLSTRVGISPDLLQQTESTTTTTSPTLCSGSRENLPVGPTDRPGASKGSDFFSKVVLKNAHFIANSLFACVMYTIVYSESQWVKRTAPVVPNYGLKNIVTRLPAVSLTKHYIGTEAAGYVGKRGAAAALPRRARHDGQQPMQYKIDRRKPDRFCRTTSNFGLEMISISDDHSYTSNYARCAAAHAQIISFRRSLQPPPPPPFSKAIPPSATGHIATRNTSYLSAYVYRTHSTRQLADLWPCSDLSYFLVPTRLRSRLPAGLRCEGHRTSLLRCRKTLPLTRTINAMLPDIRKFRYLYDNTSDNRANTRQGVRRDPARVAGRSRRDTTVTTRLAQVLPARRRIETSDPSTRLGQQPRASYKARRRPHFHTPHPVQYHAVTQKRNGVEVVSMSANSVAYCSREAVETNLGSDWLLHAIEYSLVCRGVGGGARRLSGWPARPPPRRTRFNSRPGRRIFASGNRAVRCRWSAGLLGDLPFPPVLSFRRRSILASITLIGSEDFAVKSRPNRFTHSLGLTFPITITVFLALNLPKARQAAILNQIFYQATDGGEPRDANDNTDRASTRSCLLRLITPTFSQNDAPDLSLSTYRPTLFQSRRTYVLRFTRYVLLDATGCSRNAPSQLSPTARYLPSLPHKLTDDSGGPELTVQRRRELTFTASEEPGYAPLEPSVNRTARSALTKGLKRCSGAKPPDTHARLWSIPPTFLLLRATCSVANDLSVDEALRDPSAWRGNRVTGCFKHTFFFPRGTTKTASGVII</sequence>
<feature type="compositionally biased region" description="Polar residues" evidence="1">
    <location>
        <begin position="942"/>
        <end position="953"/>
    </location>
</feature>